<dbReference type="SUPFAM" id="SSF48498">
    <property type="entry name" value="Tetracyclin repressor-like, C-terminal domain"/>
    <property type="match status" value="1"/>
</dbReference>
<dbReference type="SUPFAM" id="SSF46689">
    <property type="entry name" value="Homeodomain-like"/>
    <property type="match status" value="1"/>
</dbReference>
<dbReference type="PROSITE" id="PS50977">
    <property type="entry name" value="HTH_TETR_2"/>
    <property type="match status" value="1"/>
</dbReference>
<dbReference type="EMBL" id="PEOG01000059">
    <property type="protein sequence ID" value="PIM51592.1"/>
    <property type="molecule type" value="Genomic_DNA"/>
</dbReference>
<dbReference type="PANTHER" id="PTHR47506">
    <property type="entry name" value="TRANSCRIPTIONAL REGULATORY PROTEIN"/>
    <property type="match status" value="1"/>
</dbReference>
<dbReference type="GO" id="GO:0003677">
    <property type="term" value="F:DNA binding"/>
    <property type="evidence" value="ECO:0007669"/>
    <property type="project" value="UniProtKB-UniRule"/>
</dbReference>
<dbReference type="InterPro" id="IPR009057">
    <property type="entry name" value="Homeodomain-like_sf"/>
</dbReference>
<comment type="caution">
    <text evidence="6">The sequence shown here is derived from an EMBL/GenBank/DDBJ whole genome shotgun (WGS) entry which is preliminary data.</text>
</comment>
<evidence type="ECO:0000313" key="7">
    <source>
        <dbReference type="Proteomes" id="UP000231501"/>
    </source>
</evidence>
<dbReference type="AlphaFoldDB" id="A0A2G9C5G7"/>
<feature type="domain" description="HTH tetR-type" evidence="5">
    <location>
        <begin position="6"/>
        <end position="66"/>
    </location>
</feature>
<dbReference type="InterPro" id="IPR036271">
    <property type="entry name" value="Tet_transcr_reg_TetR-rel_C_sf"/>
</dbReference>
<evidence type="ECO:0000259" key="5">
    <source>
        <dbReference type="PROSITE" id="PS50977"/>
    </source>
</evidence>
<dbReference type="Pfam" id="PF00440">
    <property type="entry name" value="TetR_N"/>
    <property type="match status" value="1"/>
</dbReference>
<protein>
    <submittedName>
        <fullName evidence="6">TetR family transcriptional regulator</fullName>
    </submittedName>
</protein>
<dbReference type="RefSeq" id="WP_099863155.1">
    <property type="nucleotide sequence ID" value="NZ_PEOG01000059.1"/>
</dbReference>
<dbReference type="InterPro" id="IPR001647">
    <property type="entry name" value="HTH_TetR"/>
</dbReference>
<dbReference type="PANTHER" id="PTHR47506:SF1">
    <property type="entry name" value="HTH-TYPE TRANSCRIPTIONAL REGULATOR YJDC"/>
    <property type="match status" value="1"/>
</dbReference>
<reference evidence="6 7" key="1">
    <citation type="submission" date="2017-11" db="EMBL/GenBank/DDBJ databases">
        <title>Draft genome sequence of Mitsuaria sp. HWN-4.</title>
        <authorList>
            <person name="Gundlapally S.R."/>
        </authorList>
    </citation>
    <scope>NUCLEOTIDE SEQUENCE [LARGE SCALE GENOMIC DNA]</scope>
    <source>
        <strain evidence="6 7">HWN-4</strain>
    </source>
</reference>
<dbReference type="Gene3D" id="1.10.10.60">
    <property type="entry name" value="Homeodomain-like"/>
    <property type="match status" value="1"/>
</dbReference>
<name>A0A2G9C5G7_9BURK</name>
<proteinExistence type="predicted"/>
<organism evidence="6 7">
    <name type="scientific">Roseateles chitinivorans</name>
    <dbReference type="NCBI Taxonomy" id="2917965"/>
    <lineage>
        <taxon>Bacteria</taxon>
        <taxon>Pseudomonadati</taxon>
        <taxon>Pseudomonadota</taxon>
        <taxon>Betaproteobacteria</taxon>
        <taxon>Burkholderiales</taxon>
        <taxon>Sphaerotilaceae</taxon>
        <taxon>Roseateles</taxon>
    </lineage>
</organism>
<keyword evidence="3" id="KW-0804">Transcription</keyword>
<dbReference type="Proteomes" id="UP000231501">
    <property type="component" value="Unassembled WGS sequence"/>
</dbReference>
<accession>A0A2G9C5G7</accession>
<keyword evidence="2 4" id="KW-0238">DNA-binding</keyword>
<dbReference type="OrthoDB" id="270177at2"/>
<keyword evidence="1" id="KW-0805">Transcription regulation</keyword>
<evidence type="ECO:0000256" key="2">
    <source>
        <dbReference type="ARBA" id="ARBA00023125"/>
    </source>
</evidence>
<sequence>MARPKQFDPDVALDAAVALFREHGYAGTSAEMLTASMGIGKQSLYNTYGGKWPLYCAALRRYADDETGEHLRELKAGKTGLDGLERMFKRVAATAHRPCLGVSSVQEFGTDSEGSPELIEIRAPAGQALQAALLERVRAAQADGELSATLDPRQAVSFLLAQIAALRLAARGGAGEAELRALARLALRALK</sequence>
<keyword evidence="7" id="KW-1185">Reference proteome</keyword>
<evidence type="ECO:0000256" key="4">
    <source>
        <dbReference type="PROSITE-ProRule" id="PRU00335"/>
    </source>
</evidence>
<feature type="DNA-binding region" description="H-T-H motif" evidence="4">
    <location>
        <begin position="29"/>
        <end position="48"/>
    </location>
</feature>
<evidence type="ECO:0000313" key="6">
    <source>
        <dbReference type="EMBL" id="PIM51592.1"/>
    </source>
</evidence>
<dbReference type="Gene3D" id="1.10.357.10">
    <property type="entry name" value="Tetracycline Repressor, domain 2"/>
    <property type="match status" value="1"/>
</dbReference>
<gene>
    <name evidence="6" type="ORF">CS062_19045</name>
</gene>
<evidence type="ECO:0000256" key="3">
    <source>
        <dbReference type="ARBA" id="ARBA00023163"/>
    </source>
</evidence>
<evidence type="ECO:0000256" key="1">
    <source>
        <dbReference type="ARBA" id="ARBA00023015"/>
    </source>
</evidence>